<dbReference type="InterPro" id="IPR018483">
    <property type="entry name" value="Carb_kinase_FGGY_CS"/>
</dbReference>
<comment type="caution">
    <text evidence="7">The sequence shown here is derived from an EMBL/GenBank/DDBJ whole genome shotgun (WGS) entry which is preliminary data.</text>
</comment>
<dbReference type="Pfam" id="PF02782">
    <property type="entry name" value="FGGY_C"/>
    <property type="match status" value="1"/>
</dbReference>
<evidence type="ECO:0000256" key="1">
    <source>
        <dbReference type="ARBA" id="ARBA00009156"/>
    </source>
</evidence>
<dbReference type="PROSITE" id="PS00933">
    <property type="entry name" value="FGGY_KINASES_1"/>
    <property type="match status" value="1"/>
</dbReference>
<dbReference type="Proteomes" id="UP000284109">
    <property type="component" value="Unassembled WGS sequence"/>
</dbReference>
<evidence type="ECO:0000259" key="5">
    <source>
        <dbReference type="Pfam" id="PF00370"/>
    </source>
</evidence>
<organism evidence="7 8">
    <name type="scientific">Bombilactobacillus bombi</name>
    <dbReference type="NCBI Taxonomy" id="1303590"/>
    <lineage>
        <taxon>Bacteria</taxon>
        <taxon>Bacillati</taxon>
        <taxon>Bacillota</taxon>
        <taxon>Bacilli</taxon>
        <taxon>Lactobacillales</taxon>
        <taxon>Lactobacillaceae</taxon>
        <taxon>Bombilactobacillus</taxon>
    </lineage>
</organism>
<evidence type="ECO:0000256" key="4">
    <source>
        <dbReference type="RuleBase" id="RU003733"/>
    </source>
</evidence>
<dbReference type="InterPro" id="IPR018485">
    <property type="entry name" value="FGGY_C"/>
</dbReference>
<feature type="domain" description="Carbohydrate kinase FGGY N-terminal" evidence="5">
    <location>
        <begin position="3"/>
        <end position="247"/>
    </location>
</feature>
<dbReference type="PANTHER" id="PTHR43095:SF2">
    <property type="entry name" value="GLUCONOKINASE"/>
    <property type="match status" value="1"/>
</dbReference>
<dbReference type="SUPFAM" id="SSF53067">
    <property type="entry name" value="Actin-like ATPase domain"/>
    <property type="match status" value="2"/>
</dbReference>
<dbReference type="Gene3D" id="3.30.420.40">
    <property type="match status" value="2"/>
</dbReference>
<dbReference type="GO" id="GO:0016773">
    <property type="term" value="F:phosphotransferase activity, alcohol group as acceptor"/>
    <property type="evidence" value="ECO:0007669"/>
    <property type="project" value="InterPro"/>
</dbReference>
<dbReference type="GO" id="GO:0005975">
    <property type="term" value="P:carbohydrate metabolic process"/>
    <property type="evidence" value="ECO:0007669"/>
    <property type="project" value="InterPro"/>
</dbReference>
<keyword evidence="3 4" id="KW-0418">Kinase</keyword>
<keyword evidence="8" id="KW-1185">Reference proteome</keyword>
<keyword evidence="2 4" id="KW-0808">Transferase</keyword>
<gene>
    <name evidence="7" type="ORF">DS831_02185</name>
</gene>
<dbReference type="AlphaFoldDB" id="A0A3R6YNX5"/>
<evidence type="ECO:0000259" key="6">
    <source>
        <dbReference type="Pfam" id="PF02782"/>
    </source>
</evidence>
<name>A0A3R6YNX5_9LACO</name>
<protein>
    <submittedName>
        <fullName evidence="7">Gluconate kinase</fullName>
    </submittedName>
</protein>
<proteinExistence type="inferred from homology"/>
<dbReference type="EMBL" id="QOCR01000001">
    <property type="protein sequence ID" value="RHW52156.1"/>
    <property type="molecule type" value="Genomic_DNA"/>
</dbReference>
<evidence type="ECO:0000256" key="2">
    <source>
        <dbReference type="ARBA" id="ARBA00022679"/>
    </source>
</evidence>
<evidence type="ECO:0000313" key="8">
    <source>
        <dbReference type="Proteomes" id="UP000284109"/>
    </source>
</evidence>
<evidence type="ECO:0000313" key="7">
    <source>
        <dbReference type="EMBL" id="RHW52156.1"/>
    </source>
</evidence>
<dbReference type="InterPro" id="IPR000577">
    <property type="entry name" value="Carb_kinase_FGGY"/>
</dbReference>
<dbReference type="InterPro" id="IPR018484">
    <property type="entry name" value="FGGY_N"/>
</dbReference>
<dbReference type="RefSeq" id="WP_118899941.1">
    <property type="nucleotide sequence ID" value="NZ_QOCR01000001.1"/>
</dbReference>
<dbReference type="Pfam" id="PF00370">
    <property type="entry name" value="FGGY_N"/>
    <property type="match status" value="1"/>
</dbReference>
<dbReference type="CDD" id="cd07770">
    <property type="entry name" value="ASKHA_NBD_FGGY_GntK"/>
    <property type="match status" value="1"/>
</dbReference>
<dbReference type="PIRSF" id="PIRSF000538">
    <property type="entry name" value="GlpK"/>
    <property type="match status" value="1"/>
</dbReference>
<dbReference type="PANTHER" id="PTHR43095">
    <property type="entry name" value="SUGAR KINASE"/>
    <property type="match status" value="1"/>
</dbReference>
<comment type="similarity">
    <text evidence="1 4">Belongs to the FGGY kinase family.</text>
</comment>
<dbReference type="InterPro" id="IPR043129">
    <property type="entry name" value="ATPase_NBD"/>
</dbReference>
<feature type="domain" description="Carbohydrate kinase FGGY C-terminal" evidence="6">
    <location>
        <begin position="257"/>
        <end position="451"/>
    </location>
</feature>
<dbReference type="InterPro" id="IPR050406">
    <property type="entry name" value="FGGY_Carb_Kinase"/>
</dbReference>
<sequence>MSYIIGIDVGTTNTKAILYNLTGKALGQASASYPMYQDSPDMAEEDAEEIFQASLKVINQVIINAQVSGNEVIALSWSAQQHSLLALDTDYHPLMRVMTWADNRAAAITQELKETGVGLKIYQRTGLPIHPMGPIYKLLWLQKQQAQLFQKAAYWVGIKEYLIWRYTGKLQEEQSMAASTGLMNLQTLTWDPKLLAIAGVKEEQLPPLVPITTKITGLRSKYAQATGLSTNVTTVMGATDGALSTLGLSGLQTDTLTINIGTSAAVRTVSPQPILDQKARLFCYPILRGQYLIGGPLNNGGIIFDWAKNALFKDQQTTAQLLKINDFDLLNKIAATSPVGARGLLFHPYLGGERAPLWNADARGSFYGLNRHHTRADMLRAVLEGIVFNIYTVATTLKQIVPAPQQILVTGGFVQSALGGQILADVFNQKISIPQIHESGCLAAMFLAKIALGLETDWSHIQNNINLQQTFIPNYEAVQRYHELFSIYIRLNKHLSNEYQAIAKYQRKYQNN</sequence>
<accession>A0A3R6YNX5</accession>
<dbReference type="GO" id="GO:0016301">
    <property type="term" value="F:kinase activity"/>
    <property type="evidence" value="ECO:0007669"/>
    <property type="project" value="UniProtKB-KW"/>
</dbReference>
<dbReference type="OrthoDB" id="9805576at2"/>
<dbReference type="PROSITE" id="PS00445">
    <property type="entry name" value="FGGY_KINASES_2"/>
    <property type="match status" value="1"/>
</dbReference>
<evidence type="ECO:0000256" key="3">
    <source>
        <dbReference type="ARBA" id="ARBA00022777"/>
    </source>
</evidence>
<reference evidence="7 8" key="1">
    <citation type="submission" date="2018-07" db="EMBL/GenBank/DDBJ databases">
        <title>Genome sequences of six Lactobacillus spp. isolated from bumble bee guts.</title>
        <authorList>
            <person name="Motta E.V.S."/>
            <person name="Moran N.A."/>
        </authorList>
    </citation>
    <scope>NUCLEOTIDE SEQUENCE [LARGE SCALE GENOMIC DNA]</scope>
    <source>
        <strain evidence="7 8">BI-1.1</strain>
    </source>
</reference>